<dbReference type="OrthoDB" id="4181857at2"/>
<reference evidence="1 2" key="1">
    <citation type="submission" date="2019-09" db="EMBL/GenBank/DDBJ databases">
        <title>Mumia zhuanghuii sp. nov. isolated from the intestinal contents of plateau pika (Ochotona curzoniae) in the Qinghai-Tibet plateau of China.</title>
        <authorList>
            <person name="Tian Z."/>
        </authorList>
    </citation>
    <scope>NUCLEOTIDE SEQUENCE [LARGE SCALE GENOMIC DNA]</scope>
    <source>
        <strain evidence="2">350</strain>
    </source>
</reference>
<accession>A0A5Q6RJ82</accession>
<protein>
    <recommendedName>
        <fullName evidence="3">SIR2-like domain-containing protein</fullName>
    </recommendedName>
</protein>
<dbReference type="Proteomes" id="UP000307768">
    <property type="component" value="Unassembled WGS sequence"/>
</dbReference>
<evidence type="ECO:0000313" key="1">
    <source>
        <dbReference type="EMBL" id="KAA1418135.1"/>
    </source>
</evidence>
<proteinExistence type="predicted"/>
<name>A0A5Q6RJ82_9ACTN</name>
<sequence>MVSDFFTLLEVMERVHGGRERLPLDPGDLLKGLRAEIAQGLLATAAAQWRRASHLPHDGWFKAPQGRPAVVITSNWDTIVEQSAVRAGLNVQLSWPRTRSGNRLVDLPPKTVVVLKLHGSVDWGRGDDSCVVDVAATKSWEFDRIDTPISSAALRKHSREGDELLVRHRSYDHPVASARGVRRFDEPHMATMAAGKEAFIADLGEIWDDAYWALSRASWLDIVGYSFPADDLELRTLLRVTTRKPGQAGLASDVEVSIVNPSPDTHERARSFLGQDISSSFAGAESWNMRRRRPTKGGDTL</sequence>
<dbReference type="AlphaFoldDB" id="A0A5Q6RJ82"/>
<evidence type="ECO:0008006" key="3">
    <source>
        <dbReference type="Google" id="ProtNLM"/>
    </source>
</evidence>
<dbReference type="EMBL" id="VDFQ02000007">
    <property type="protein sequence ID" value="KAA1418135.1"/>
    <property type="molecule type" value="Genomic_DNA"/>
</dbReference>
<dbReference type="RefSeq" id="WP_149771424.1">
    <property type="nucleotide sequence ID" value="NZ_VDFQ02000007.1"/>
</dbReference>
<evidence type="ECO:0000313" key="2">
    <source>
        <dbReference type="Proteomes" id="UP000307768"/>
    </source>
</evidence>
<comment type="caution">
    <text evidence="1">The sequence shown here is derived from an EMBL/GenBank/DDBJ whole genome shotgun (WGS) entry which is preliminary data.</text>
</comment>
<organism evidence="1 2">
    <name type="scientific">Mumia zhuanghuii</name>
    <dbReference type="NCBI Taxonomy" id="2585211"/>
    <lineage>
        <taxon>Bacteria</taxon>
        <taxon>Bacillati</taxon>
        <taxon>Actinomycetota</taxon>
        <taxon>Actinomycetes</taxon>
        <taxon>Propionibacteriales</taxon>
        <taxon>Nocardioidaceae</taxon>
        <taxon>Mumia</taxon>
    </lineage>
</organism>
<gene>
    <name evidence="1" type="ORF">FE697_020035</name>
</gene>